<reference evidence="7" key="1">
    <citation type="submission" date="2022-08" db="EMBL/GenBank/DDBJ databases">
        <authorList>
            <person name="Gutierrez-Valencia J."/>
        </authorList>
    </citation>
    <scope>NUCLEOTIDE SEQUENCE</scope>
</reference>
<keyword evidence="5 6" id="KW-0472">Membrane</keyword>
<protein>
    <submittedName>
        <fullName evidence="7">Uncharacterized protein</fullName>
    </submittedName>
</protein>
<dbReference type="Proteomes" id="UP001154282">
    <property type="component" value="Unassembled WGS sequence"/>
</dbReference>
<dbReference type="Pfam" id="PF05562">
    <property type="entry name" value="WCOR413"/>
    <property type="match status" value="1"/>
</dbReference>
<evidence type="ECO:0000256" key="3">
    <source>
        <dbReference type="ARBA" id="ARBA00022692"/>
    </source>
</evidence>
<dbReference type="InterPro" id="IPR008892">
    <property type="entry name" value="COR413"/>
</dbReference>
<comment type="subcellular location">
    <subcellularLocation>
        <location evidence="1">Membrane</location>
        <topology evidence="1">Multi-pass membrane protein</topology>
    </subcellularLocation>
</comment>
<comment type="similarity">
    <text evidence="2">Belongs to the Cold-regulated 413 protein family.</text>
</comment>
<organism evidence="7 8">
    <name type="scientific">Linum tenue</name>
    <dbReference type="NCBI Taxonomy" id="586396"/>
    <lineage>
        <taxon>Eukaryota</taxon>
        <taxon>Viridiplantae</taxon>
        <taxon>Streptophyta</taxon>
        <taxon>Embryophyta</taxon>
        <taxon>Tracheophyta</taxon>
        <taxon>Spermatophyta</taxon>
        <taxon>Magnoliopsida</taxon>
        <taxon>eudicotyledons</taxon>
        <taxon>Gunneridae</taxon>
        <taxon>Pentapetalae</taxon>
        <taxon>rosids</taxon>
        <taxon>fabids</taxon>
        <taxon>Malpighiales</taxon>
        <taxon>Linaceae</taxon>
        <taxon>Linum</taxon>
    </lineage>
</organism>
<evidence type="ECO:0000313" key="8">
    <source>
        <dbReference type="Proteomes" id="UP001154282"/>
    </source>
</evidence>
<gene>
    <name evidence="7" type="ORF">LITE_LOCUS47186</name>
</gene>
<proteinExistence type="inferred from homology"/>
<keyword evidence="3 6" id="KW-0812">Transmembrane</keyword>
<evidence type="ECO:0000313" key="7">
    <source>
        <dbReference type="EMBL" id="CAI0554405.1"/>
    </source>
</evidence>
<feature type="transmembrane region" description="Helical" evidence="6">
    <location>
        <begin position="163"/>
        <end position="183"/>
    </location>
</feature>
<evidence type="ECO:0000256" key="5">
    <source>
        <dbReference type="ARBA" id="ARBA00023136"/>
    </source>
</evidence>
<evidence type="ECO:0000256" key="1">
    <source>
        <dbReference type="ARBA" id="ARBA00004141"/>
    </source>
</evidence>
<dbReference type="EMBL" id="CAMGYJ010000010">
    <property type="protein sequence ID" value="CAI0554405.1"/>
    <property type="molecule type" value="Genomic_DNA"/>
</dbReference>
<name>A0AAV0RAP5_9ROSI</name>
<feature type="transmembrane region" description="Helical" evidence="6">
    <location>
        <begin position="130"/>
        <end position="151"/>
    </location>
</feature>
<evidence type="ECO:0000256" key="2">
    <source>
        <dbReference type="ARBA" id="ARBA00005852"/>
    </source>
</evidence>
<dbReference type="PANTHER" id="PTHR33596:SF4">
    <property type="entry name" value="COLD-REGULATED 413 PLASMA MEMBRANE PROTEIN 4-LIKE"/>
    <property type="match status" value="1"/>
</dbReference>
<feature type="transmembrane region" description="Helical" evidence="6">
    <location>
        <begin position="58"/>
        <end position="78"/>
    </location>
</feature>
<sequence>MASWNPTELAEFVLRNSTLAAAFQDPASETERVRASFQWGGTISASFLLVLNQNGRRLPMQTTFLLAYMFISTPALLFTILRTQFGYWIGFLAVASNLLISFPQPIPGLSRLLMFIVTPDWLANALRNSFSGGLICLAIGVSVVVTEIRAIGESRNWNCSLHCLGYCIAIGFLLFFTILYLSLGTWQ</sequence>
<dbReference type="PANTHER" id="PTHR33596">
    <property type="entry name" value="COLD-REGULATED 413 PLASMA MEMBRANE PROTEIN 2"/>
    <property type="match status" value="1"/>
</dbReference>
<keyword evidence="4 6" id="KW-1133">Transmembrane helix</keyword>
<keyword evidence="8" id="KW-1185">Reference proteome</keyword>
<accession>A0AAV0RAP5</accession>
<comment type="caution">
    <text evidence="7">The sequence shown here is derived from an EMBL/GenBank/DDBJ whole genome shotgun (WGS) entry which is preliminary data.</text>
</comment>
<evidence type="ECO:0000256" key="4">
    <source>
        <dbReference type="ARBA" id="ARBA00022989"/>
    </source>
</evidence>
<evidence type="ECO:0000256" key="6">
    <source>
        <dbReference type="SAM" id="Phobius"/>
    </source>
</evidence>
<dbReference type="AlphaFoldDB" id="A0AAV0RAP5"/>
<dbReference type="GO" id="GO:0016020">
    <property type="term" value="C:membrane"/>
    <property type="evidence" value="ECO:0007669"/>
    <property type="project" value="UniProtKB-SubCell"/>
</dbReference>
<feature type="transmembrane region" description="Helical" evidence="6">
    <location>
        <begin position="85"/>
        <end position="106"/>
    </location>
</feature>